<dbReference type="Pfam" id="PF00106">
    <property type="entry name" value="adh_short"/>
    <property type="match status" value="1"/>
</dbReference>
<dbReference type="CDD" id="cd05233">
    <property type="entry name" value="SDR_c"/>
    <property type="match status" value="1"/>
</dbReference>
<dbReference type="InterPro" id="IPR036291">
    <property type="entry name" value="NAD(P)-bd_dom_sf"/>
</dbReference>
<accession>A0AAN0RFZ3</accession>
<dbReference type="PANTHER" id="PTHR43669:SF6">
    <property type="entry name" value="DECAPRENYLPHOSPHORYL-2-KETO-BETA-D-ERYTHRO-PENTOSE REDUCTASE"/>
    <property type="match status" value="1"/>
</dbReference>
<evidence type="ECO:0000256" key="2">
    <source>
        <dbReference type="ARBA" id="ARBA00023002"/>
    </source>
</evidence>
<dbReference type="Gene3D" id="3.40.50.720">
    <property type="entry name" value="NAD(P)-binding Rossmann-like Domain"/>
    <property type="match status" value="1"/>
</dbReference>
<evidence type="ECO:0000313" key="4">
    <source>
        <dbReference type="Proteomes" id="UP000019438"/>
    </source>
</evidence>
<organism evidence="3 4">
    <name type="scientific">Granulibacter bethesdensis</name>
    <dbReference type="NCBI Taxonomy" id="364410"/>
    <lineage>
        <taxon>Bacteria</taxon>
        <taxon>Pseudomonadati</taxon>
        <taxon>Pseudomonadota</taxon>
        <taxon>Alphaproteobacteria</taxon>
        <taxon>Acetobacterales</taxon>
        <taxon>Acetobacteraceae</taxon>
        <taxon>Granulibacter</taxon>
    </lineage>
</organism>
<sequence>MRAPKRVLILGASSAMAQEAARLWAAQGARIGLVARDEGRLAVIADDLATRGASEIVMVPCDCAKAESVTALDEIAARFGGLDIVLLAYGVLGDQTMLEQNPNALADLLQVNFVSAALWCQAASNLLEKQTFGSLVVIGSVAGDRGRQSNYVYGAAKAGLGVLVQGIAHRLARNGGGARAVLIKPGFVDTPMTAGFSKGPLWASAEQLGKIIVGAAENGKVIVYAPGFWRLIMLVIRSVPARIFHKTRL</sequence>
<dbReference type="AlphaFoldDB" id="A0AAN0RFZ3"/>
<dbReference type="InterPro" id="IPR002347">
    <property type="entry name" value="SDR_fam"/>
</dbReference>
<protein>
    <submittedName>
        <fullName evidence="3">Acetoacetyl-CoA reductase</fullName>
        <ecNumber evidence="3">1.1.1.36</ecNumber>
    </submittedName>
</protein>
<dbReference type="EMBL" id="CP003181">
    <property type="protein sequence ID" value="AHJ64183.1"/>
    <property type="molecule type" value="Genomic_DNA"/>
</dbReference>
<name>A0AAN0RFZ3_9PROT</name>
<evidence type="ECO:0000256" key="1">
    <source>
        <dbReference type="ARBA" id="ARBA00006484"/>
    </source>
</evidence>
<dbReference type="Proteomes" id="UP000019438">
    <property type="component" value="Chromosome"/>
</dbReference>
<reference evidence="4" key="1">
    <citation type="submission" date="2012-06" db="EMBL/GenBank/DDBJ databases">
        <title>Genome analysis of multiple Granulibacter bethesdensis isolates demonstrates substantial genome diversity.</title>
        <authorList>
            <person name="Greenberg D.E."/>
            <person name="Porcella S.F."/>
            <person name="Zarember K."/>
            <person name="Zelazny A.M."/>
            <person name="Bruno D."/>
            <person name="Martens C."/>
            <person name="Barbian K.D."/>
            <person name="Jaske E."/>
            <person name="Holland S.M."/>
        </authorList>
    </citation>
    <scope>NUCLEOTIDE SEQUENCE [LARGE SCALE GENOMIC DNA]</scope>
    <source>
        <strain evidence="4">CGDNIH3</strain>
    </source>
</reference>
<dbReference type="EC" id="1.1.1.36" evidence="3"/>
<dbReference type="PRINTS" id="PR00081">
    <property type="entry name" value="GDHRDH"/>
</dbReference>
<dbReference type="InterPro" id="IPR020904">
    <property type="entry name" value="Sc_DH/Rdtase_CS"/>
</dbReference>
<keyword evidence="2 3" id="KW-0560">Oxidoreductase</keyword>
<evidence type="ECO:0000313" key="3">
    <source>
        <dbReference type="EMBL" id="AHJ64183.1"/>
    </source>
</evidence>
<dbReference type="KEGG" id="gbc:GbCGDNIH3_2279"/>
<dbReference type="PANTHER" id="PTHR43669">
    <property type="entry name" value="5-KETO-D-GLUCONATE 5-REDUCTASE"/>
    <property type="match status" value="1"/>
</dbReference>
<dbReference type="RefSeq" id="WP_025287569.1">
    <property type="nucleotide sequence ID" value="NZ_CP003181.2"/>
</dbReference>
<dbReference type="SUPFAM" id="SSF51735">
    <property type="entry name" value="NAD(P)-binding Rossmann-fold domains"/>
    <property type="match status" value="1"/>
</dbReference>
<comment type="similarity">
    <text evidence="1">Belongs to the short-chain dehydrogenases/reductases (SDR) family.</text>
</comment>
<dbReference type="PROSITE" id="PS00061">
    <property type="entry name" value="ADH_SHORT"/>
    <property type="match status" value="1"/>
</dbReference>
<proteinExistence type="inferred from homology"/>
<dbReference type="GO" id="GO:0018454">
    <property type="term" value="F:acetoacetyl-CoA reductase activity"/>
    <property type="evidence" value="ECO:0007669"/>
    <property type="project" value="UniProtKB-EC"/>
</dbReference>
<gene>
    <name evidence="3" type="ORF">GbCGDNIH3_2279</name>
</gene>